<dbReference type="EMBL" id="KN847318">
    <property type="protein sequence ID" value="KIW57791.1"/>
    <property type="molecule type" value="Genomic_DNA"/>
</dbReference>
<evidence type="ECO:0000313" key="2">
    <source>
        <dbReference type="EMBL" id="KIW57791.1"/>
    </source>
</evidence>
<protein>
    <submittedName>
        <fullName evidence="2">Uncharacterized protein</fullName>
    </submittedName>
</protein>
<dbReference type="Proteomes" id="UP000054342">
    <property type="component" value="Unassembled WGS sequence"/>
</dbReference>
<dbReference type="GeneID" id="25324258"/>
<evidence type="ECO:0000313" key="3">
    <source>
        <dbReference type="Proteomes" id="UP000054342"/>
    </source>
</evidence>
<gene>
    <name evidence="2" type="ORF">PV05_02350</name>
</gene>
<proteinExistence type="predicted"/>
<feature type="region of interest" description="Disordered" evidence="1">
    <location>
        <begin position="148"/>
        <end position="168"/>
    </location>
</feature>
<keyword evidence="3" id="KW-1185">Reference proteome</keyword>
<name>A0A0D2BZB4_9EURO</name>
<dbReference type="HOGENOM" id="CLU_063489_0_0_1"/>
<evidence type="ECO:0000256" key="1">
    <source>
        <dbReference type="SAM" id="MobiDB-lite"/>
    </source>
</evidence>
<dbReference type="RefSeq" id="XP_013318375.1">
    <property type="nucleotide sequence ID" value="XM_013462921.1"/>
</dbReference>
<accession>A0A0D2BZB4</accession>
<organism evidence="2 3">
    <name type="scientific">Exophiala xenobiotica</name>
    <dbReference type="NCBI Taxonomy" id="348802"/>
    <lineage>
        <taxon>Eukaryota</taxon>
        <taxon>Fungi</taxon>
        <taxon>Dikarya</taxon>
        <taxon>Ascomycota</taxon>
        <taxon>Pezizomycotina</taxon>
        <taxon>Eurotiomycetes</taxon>
        <taxon>Chaetothyriomycetidae</taxon>
        <taxon>Chaetothyriales</taxon>
        <taxon>Herpotrichiellaceae</taxon>
        <taxon>Exophiala</taxon>
    </lineage>
</organism>
<feature type="region of interest" description="Disordered" evidence="1">
    <location>
        <begin position="1"/>
        <end position="47"/>
    </location>
</feature>
<dbReference type="OrthoDB" id="4121280at2759"/>
<sequence>MSRRYVPPSQREMSGQYMPPSQRETPVDATAGNRNSTSIALPGPKRYIPPFLRNRDVNIASTKEQDKKPLRSMPETLRSVREIQQYYFPGKKSPSHDVATLHDSAQTPGTLRYVLIFHEGNPRWPQDRIIFSKSNLDLLPVEFAEDCTSPPDSTVNDEPQKPAGDLGNASKSIPVAVFEQMKQQAQAYHSSGFEFTGYYRIVKVAFLEPGSPDLLRMLKQKFSHTDRWGQTRAKERSKAKWEESLSKRWAVIKFENDEIADKEIAAPNVPKLELLDPARTPEPPGDKGKSVNELLKEFRMKILTANMVMKAMWLRSKMKLRAATVSHHIPASRDGEHEAKRARINTTKDLHVLNPMGVTTVTPRSWRATGP</sequence>
<dbReference type="AlphaFoldDB" id="A0A0D2BZB4"/>
<reference evidence="2 3" key="1">
    <citation type="submission" date="2015-01" db="EMBL/GenBank/DDBJ databases">
        <title>The Genome Sequence of Exophiala xenobiotica CBS118157.</title>
        <authorList>
            <consortium name="The Broad Institute Genomics Platform"/>
            <person name="Cuomo C."/>
            <person name="de Hoog S."/>
            <person name="Gorbushina A."/>
            <person name="Stielow B."/>
            <person name="Teixiera M."/>
            <person name="Abouelleil A."/>
            <person name="Chapman S.B."/>
            <person name="Priest M."/>
            <person name="Young S.K."/>
            <person name="Wortman J."/>
            <person name="Nusbaum C."/>
            <person name="Birren B."/>
        </authorList>
    </citation>
    <scope>NUCLEOTIDE SEQUENCE [LARGE SCALE GENOMIC DNA]</scope>
    <source>
        <strain evidence="2 3">CBS 118157</strain>
    </source>
</reference>